<evidence type="ECO:0000313" key="3">
    <source>
        <dbReference type="Proteomes" id="UP000292082"/>
    </source>
</evidence>
<evidence type="ECO:0000313" key="2">
    <source>
        <dbReference type="EMBL" id="TBU55255.1"/>
    </source>
</evidence>
<dbReference type="GO" id="GO:0016491">
    <property type="term" value="F:oxidoreductase activity"/>
    <property type="evidence" value="ECO:0007669"/>
    <property type="project" value="UniProtKB-KW"/>
</dbReference>
<dbReference type="AlphaFoldDB" id="A0A4Q9NUZ5"/>
<proteinExistence type="predicted"/>
<protein>
    <submittedName>
        <fullName evidence="2">Uncharacterized protein</fullName>
    </submittedName>
</protein>
<evidence type="ECO:0000256" key="1">
    <source>
        <dbReference type="ARBA" id="ARBA00023002"/>
    </source>
</evidence>
<dbReference type="Proteomes" id="UP000292082">
    <property type="component" value="Unassembled WGS sequence"/>
</dbReference>
<dbReference type="Pfam" id="PF14027">
    <property type="entry name" value="Questin_oxidase"/>
    <property type="match status" value="1"/>
</dbReference>
<keyword evidence="1" id="KW-0560">Oxidoreductase</keyword>
<name>A0A4Q9NUZ5_9APHY</name>
<sequence length="181" mass="20930">MWNKIEELFWTNATIFVVGGFWGRKKTKNGDFFLMHLVTFVLFLPSLAAYPSPTSINILLRTYLLNTLALYVAWPPSLANRRILRHRHAPSCRHHDEARGRGARPREHDPLQRSLAHFAALYGTTPARRWEELGVGLEDAGTERLDGSLLVRTAGLALERAGWMYEGEERKEWDFHVFYHD</sequence>
<gene>
    <name evidence="2" type="ORF">BD310DRAFT_979745</name>
</gene>
<dbReference type="InterPro" id="IPR025337">
    <property type="entry name" value="Questin_oxidase-like"/>
</dbReference>
<organism evidence="2 3">
    <name type="scientific">Dichomitus squalens</name>
    <dbReference type="NCBI Taxonomy" id="114155"/>
    <lineage>
        <taxon>Eukaryota</taxon>
        <taxon>Fungi</taxon>
        <taxon>Dikarya</taxon>
        <taxon>Basidiomycota</taxon>
        <taxon>Agaricomycotina</taxon>
        <taxon>Agaricomycetes</taxon>
        <taxon>Polyporales</taxon>
        <taxon>Polyporaceae</taxon>
        <taxon>Dichomitus</taxon>
    </lineage>
</organism>
<reference evidence="2 3" key="1">
    <citation type="submission" date="2019-01" db="EMBL/GenBank/DDBJ databases">
        <title>Draft genome sequences of three monokaryotic isolates of the white-rot basidiomycete fungus Dichomitus squalens.</title>
        <authorList>
            <consortium name="DOE Joint Genome Institute"/>
            <person name="Lopez S.C."/>
            <person name="Andreopoulos B."/>
            <person name="Pangilinan J."/>
            <person name="Lipzen A."/>
            <person name="Riley R."/>
            <person name="Ahrendt S."/>
            <person name="Ng V."/>
            <person name="Barry K."/>
            <person name="Daum C."/>
            <person name="Grigoriev I.V."/>
            <person name="Hilden K.S."/>
            <person name="Makela M.R."/>
            <person name="de Vries R.P."/>
        </authorList>
    </citation>
    <scope>NUCLEOTIDE SEQUENCE [LARGE SCALE GENOMIC DNA]</scope>
    <source>
        <strain evidence="2 3">CBS 464.89</strain>
    </source>
</reference>
<keyword evidence="3" id="KW-1185">Reference proteome</keyword>
<dbReference type="EMBL" id="ML145172">
    <property type="protein sequence ID" value="TBU55255.1"/>
    <property type="molecule type" value="Genomic_DNA"/>
</dbReference>
<accession>A0A4Q9NUZ5</accession>